<evidence type="ECO:0000313" key="2">
    <source>
        <dbReference type="EMBL" id="CAI4005476.1"/>
    </source>
</evidence>
<dbReference type="EMBL" id="CAMXCT020003634">
    <property type="protein sequence ID" value="CAL1158851.1"/>
    <property type="molecule type" value="Genomic_DNA"/>
</dbReference>
<dbReference type="OrthoDB" id="415323at2759"/>
<accession>A0A9P1D9M6</accession>
<dbReference type="EMBL" id="CAMXCT010003634">
    <property type="protein sequence ID" value="CAI4005476.1"/>
    <property type="molecule type" value="Genomic_DNA"/>
</dbReference>
<gene>
    <name evidence="2" type="ORF">C1SCF055_LOCUS31193</name>
</gene>
<reference evidence="2" key="1">
    <citation type="submission" date="2022-10" db="EMBL/GenBank/DDBJ databases">
        <authorList>
            <person name="Chen Y."/>
            <person name="Dougan E. K."/>
            <person name="Chan C."/>
            <person name="Rhodes N."/>
            <person name="Thang M."/>
        </authorList>
    </citation>
    <scope>NUCLEOTIDE SEQUENCE</scope>
</reference>
<evidence type="ECO:0000256" key="1">
    <source>
        <dbReference type="SAM" id="Coils"/>
    </source>
</evidence>
<evidence type="ECO:0000313" key="4">
    <source>
        <dbReference type="Proteomes" id="UP001152797"/>
    </source>
</evidence>
<dbReference type="AlphaFoldDB" id="A0A9P1D9M6"/>
<name>A0A9P1D9M6_9DINO</name>
<dbReference type="Proteomes" id="UP001152797">
    <property type="component" value="Unassembled WGS sequence"/>
</dbReference>
<sequence length="185" mass="20595">MEETTKATAAVPVEKGARLVKLLKAAERLVSCSVADILKQDFEVLFDVALSPNDLQSLQQMKTWMAATFADKAHKAQTEAMWDLQIADFLARLDMAEAPMAEEPLPEELVDTSMAVKESAGTHELQAKLQLLRKHLQQQELANQSQEKSIIALQDEIEAAHAKLDRDTSQLLAELCGSRNRPSWK</sequence>
<feature type="coiled-coil region" evidence="1">
    <location>
        <begin position="122"/>
        <end position="163"/>
    </location>
</feature>
<reference evidence="3 4" key="2">
    <citation type="submission" date="2024-05" db="EMBL/GenBank/DDBJ databases">
        <authorList>
            <person name="Chen Y."/>
            <person name="Shah S."/>
            <person name="Dougan E. K."/>
            <person name="Thang M."/>
            <person name="Chan C."/>
        </authorList>
    </citation>
    <scope>NUCLEOTIDE SEQUENCE [LARGE SCALE GENOMIC DNA]</scope>
</reference>
<evidence type="ECO:0000313" key="3">
    <source>
        <dbReference type="EMBL" id="CAL4792788.1"/>
    </source>
</evidence>
<keyword evidence="1" id="KW-0175">Coiled coil</keyword>
<organism evidence="2">
    <name type="scientific">Cladocopium goreaui</name>
    <dbReference type="NCBI Taxonomy" id="2562237"/>
    <lineage>
        <taxon>Eukaryota</taxon>
        <taxon>Sar</taxon>
        <taxon>Alveolata</taxon>
        <taxon>Dinophyceae</taxon>
        <taxon>Suessiales</taxon>
        <taxon>Symbiodiniaceae</taxon>
        <taxon>Cladocopium</taxon>
    </lineage>
</organism>
<keyword evidence="4" id="KW-1185">Reference proteome</keyword>
<proteinExistence type="predicted"/>
<protein>
    <submittedName>
        <fullName evidence="2">Uncharacterized protein</fullName>
    </submittedName>
</protein>
<comment type="caution">
    <text evidence="2">The sequence shown here is derived from an EMBL/GenBank/DDBJ whole genome shotgun (WGS) entry which is preliminary data.</text>
</comment>
<dbReference type="EMBL" id="CAMXCT030003634">
    <property type="protein sequence ID" value="CAL4792788.1"/>
    <property type="molecule type" value="Genomic_DNA"/>
</dbReference>